<dbReference type="STRING" id="299467.A0A443RV58"/>
<dbReference type="VEuPathDB" id="VectorBase:LDEU012783"/>
<dbReference type="AlphaFoldDB" id="A0A443RV58"/>
<evidence type="ECO:0000259" key="1">
    <source>
        <dbReference type="Pfam" id="PF00080"/>
    </source>
</evidence>
<dbReference type="EMBL" id="NCKV01028274">
    <property type="protein sequence ID" value="RWS19257.1"/>
    <property type="molecule type" value="Genomic_DNA"/>
</dbReference>
<gene>
    <name evidence="2" type="ORF">B4U80_12330</name>
</gene>
<dbReference type="GO" id="GO:0046872">
    <property type="term" value="F:metal ion binding"/>
    <property type="evidence" value="ECO:0007669"/>
    <property type="project" value="InterPro"/>
</dbReference>
<dbReference type="SUPFAM" id="SSF49329">
    <property type="entry name" value="Cu,Zn superoxide dismutase-like"/>
    <property type="match status" value="1"/>
</dbReference>
<evidence type="ECO:0000313" key="2">
    <source>
        <dbReference type="EMBL" id="RWS19257.1"/>
    </source>
</evidence>
<dbReference type="Proteomes" id="UP000288716">
    <property type="component" value="Unassembled WGS sequence"/>
</dbReference>
<reference evidence="2 3" key="1">
    <citation type="journal article" date="2018" name="Gigascience">
        <title>Genomes of trombidid mites reveal novel predicted allergens and laterally-transferred genes associated with secondary metabolism.</title>
        <authorList>
            <person name="Dong X."/>
            <person name="Chaisiri K."/>
            <person name="Xia D."/>
            <person name="Armstrong S.D."/>
            <person name="Fang Y."/>
            <person name="Donnelly M.J."/>
            <person name="Kadowaki T."/>
            <person name="McGarry J.W."/>
            <person name="Darby A.C."/>
            <person name="Makepeace B.L."/>
        </authorList>
    </citation>
    <scope>NUCLEOTIDE SEQUENCE [LARGE SCALE GENOMIC DNA]</scope>
    <source>
        <strain evidence="2">UoL-UT</strain>
    </source>
</reference>
<dbReference type="Gene3D" id="2.60.40.200">
    <property type="entry name" value="Superoxide dismutase, copper/zinc binding domain"/>
    <property type="match status" value="1"/>
</dbReference>
<comment type="caution">
    <text evidence="2">The sequence shown here is derived from an EMBL/GenBank/DDBJ whole genome shotgun (WGS) entry which is preliminary data.</text>
</comment>
<dbReference type="PRINTS" id="PR00068">
    <property type="entry name" value="CUZNDISMTASE"/>
</dbReference>
<protein>
    <submittedName>
        <fullName evidence="2">Superoxide dismutase-like [Cu-Zn]</fullName>
    </submittedName>
</protein>
<name>A0A443RV58_9ACAR</name>
<dbReference type="InterPro" id="IPR036423">
    <property type="entry name" value="SOD-like_Cu/Zn_dom_sf"/>
</dbReference>
<sequence length="117" mass="13167">MEVLKEKLPLKISLEEHFSGFEHGEHPIHIHVANDLTNGCRNTKAIFNLLNETMQCPGSPFMIGHLHTLVVGINGRAKFQINKLVQIMFPFNIRGRAIVIHDKLKFGGAVTRGERMA</sequence>
<dbReference type="Pfam" id="PF00080">
    <property type="entry name" value="Sod_Cu"/>
    <property type="match status" value="1"/>
</dbReference>
<evidence type="ECO:0000313" key="3">
    <source>
        <dbReference type="Proteomes" id="UP000288716"/>
    </source>
</evidence>
<accession>A0A443RV58</accession>
<keyword evidence="3" id="KW-1185">Reference proteome</keyword>
<proteinExistence type="predicted"/>
<dbReference type="GO" id="GO:0006801">
    <property type="term" value="P:superoxide metabolic process"/>
    <property type="evidence" value="ECO:0007669"/>
    <property type="project" value="InterPro"/>
</dbReference>
<organism evidence="2 3">
    <name type="scientific">Leptotrombidium deliense</name>
    <dbReference type="NCBI Taxonomy" id="299467"/>
    <lineage>
        <taxon>Eukaryota</taxon>
        <taxon>Metazoa</taxon>
        <taxon>Ecdysozoa</taxon>
        <taxon>Arthropoda</taxon>
        <taxon>Chelicerata</taxon>
        <taxon>Arachnida</taxon>
        <taxon>Acari</taxon>
        <taxon>Acariformes</taxon>
        <taxon>Trombidiformes</taxon>
        <taxon>Prostigmata</taxon>
        <taxon>Anystina</taxon>
        <taxon>Parasitengona</taxon>
        <taxon>Trombiculoidea</taxon>
        <taxon>Trombiculidae</taxon>
        <taxon>Leptotrombidium</taxon>
    </lineage>
</organism>
<dbReference type="InterPro" id="IPR001424">
    <property type="entry name" value="SOD_Cu_Zn_dom"/>
</dbReference>
<feature type="domain" description="Superoxide dismutase copper/zinc binding" evidence="1">
    <location>
        <begin position="12"/>
        <end position="103"/>
    </location>
</feature>